<dbReference type="EMBL" id="WHNZ01000041">
    <property type="protein sequence ID" value="NOV02019.1"/>
    <property type="molecule type" value="Genomic_DNA"/>
</dbReference>
<dbReference type="Proteomes" id="UP000618579">
    <property type="component" value="Unassembled WGS sequence"/>
</dbReference>
<organism evidence="1 2">
    <name type="scientific">Paenibacillus planticolens</name>
    <dbReference type="NCBI Taxonomy" id="2654976"/>
    <lineage>
        <taxon>Bacteria</taxon>
        <taxon>Bacillati</taxon>
        <taxon>Bacillota</taxon>
        <taxon>Bacilli</taxon>
        <taxon>Bacillales</taxon>
        <taxon>Paenibacillaceae</taxon>
        <taxon>Paenibacillus</taxon>
    </lineage>
</organism>
<reference evidence="1 2" key="1">
    <citation type="submission" date="2019-10" db="EMBL/GenBank/DDBJ databases">
        <title>Description of Paenibacillus pedi sp. nov.</title>
        <authorList>
            <person name="Carlier A."/>
            <person name="Qi S."/>
        </authorList>
    </citation>
    <scope>NUCLEOTIDE SEQUENCE [LARGE SCALE GENOMIC DNA]</scope>
    <source>
        <strain evidence="1 2">LMG 31457</strain>
    </source>
</reference>
<sequence length="553" mass="63101">MTNLQQRQNEITAKVAAEAYQRPLLSSGFLFHHDVRDNFYYASYLFAASQEGDIAFDGDRQSAKAKAESILQLLLELQDQNAESPTYGHWPLRLSPTTHEAAKNTLPVELMGSLMVYFYERYADVLSESLRSSFEVALFHIYQSGFYRKEIEHYHHHEAKYTAAKLIFGQRYEDKSLLEDGIVSLRRTLDRVTTLGMSEYGGLPWFWHWVQAFTCAWQLMKDQEIKADLARMLDYLWRVRSTFYLGGAWVGPHSRIWPHDMPKDTNVLHDYVQYGDFTLPEEMPRTEYAGFLAYDAPADAIHLALHRQVPLEVKSRIPKQAGTAVNEEDVLHSYVYITENFAVGGIYERVLEFDNEQHRWDVALPLDRAQGVNHAYFFHPAPGNGEGDLRHQSEYSEVFFHRGTVIADYQIPENMPNQIIGCLPAGDWLEEENALFGLCGDVYMAVYVQQPYQRQVLADRSVITSSGNKNAVVFECVDRKGAAAMGVADLRQFANVMKTKQPAYSGAAEDEFAVHYTTLNDDLLVFKSGPNSETSRFVNGHAADFTDYKALLK</sequence>
<evidence type="ECO:0000313" key="2">
    <source>
        <dbReference type="Proteomes" id="UP000618579"/>
    </source>
</evidence>
<comment type="caution">
    <text evidence="1">The sequence shown here is derived from an EMBL/GenBank/DDBJ whole genome shotgun (WGS) entry which is preliminary data.</text>
</comment>
<protein>
    <submittedName>
        <fullName evidence="1">Uncharacterized protein</fullName>
    </submittedName>
</protein>
<name>A0ABX1ZPK7_9BACL</name>
<dbReference type="RefSeq" id="WP_171684851.1">
    <property type="nucleotide sequence ID" value="NZ_WHNZ01000041.1"/>
</dbReference>
<proteinExistence type="predicted"/>
<keyword evidence="2" id="KW-1185">Reference proteome</keyword>
<accession>A0ABX1ZPK7</accession>
<gene>
    <name evidence="1" type="ORF">GC097_18600</name>
</gene>
<evidence type="ECO:0000313" key="1">
    <source>
        <dbReference type="EMBL" id="NOV02019.1"/>
    </source>
</evidence>